<sequence>MRTRFVFPAALLGLFLGCSGSPGTKKTAEPAERNLTIFATTELRGQVEPCGCTTNPLGDLARTAEMIDQVRASKRPVLVVDGGSLLYTEVPVPAHLRAQEQLKADLLREAFDQTLKVAAVGLGPNDFGFGPSGIKLPRQAANVPGDSGVPIAAPKVVELEGVRVGLFGVVAPELLAGHGIEAGDPVAAAREALASLQKQSPQIVVGLAYMDRKQAADLARAVPGIDFLVVGDADADPANLTETAQRIDDTYLIRPIDRGQVVSRIDITLRKGDGPLADAGGEARANALLPSLEAQRQELAADLDKWRADTSADPAFLATKEKQLAGIDEDIKKLREQPLQPPESGSWFVLAQVPISKGMACDQEIQNAKIAFDKAAGEANLAAAKASPKPGPPAPPEGVAGYVGAEECSYCHDEATEFWQTTRHFQAWETLETAGKQFNYECIGCHVTGWDRPGGATLAVNEHLRDVQCETCHGAGSLHIAADGADSPRTVVREPPVALCVGCHSKEHSDTFDFAAYLRDVTGPGHGAAFREQLGDGPTGRELRAAGLAKAGSSIGAGCRK</sequence>
<evidence type="ECO:0000256" key="1">
    <source>
        <dbReference type="SAM" id="Coils"/>
    </source>
</evidence>
<dbReference type="InterPro" id="IPR006179">
    <property type="entry name" value="5_nucleotidase/apyrase"/>
</dbReference>
<dbReference type="InterPro" id="IPR036280">
    <property type="entry name" value="Multihaem_cyt_sf"/>
</dbReference>
<evidence type="ECO:0000313" key="3">
    <source>
        <dbReference type="EMBL" id="ACY15018.1"/>
    </source>
</evidence>
<dbReference type="Proteomes" id="UP000001880">
    <property type="component" value="Chromosome"/>
</dbReference>
<keyword evidence="1" id="KW-0175">Coiled coil</keyword>
<evidence type="ECO:0000259" key="2">
    <source>
        <dbReference type="Pfam" id="PF13435"/>
    </source>
</evidence>
<dbReference type="InterPro" id="IPR023155">
    <property type="entry name" value="Cyt_c-552/4"/>
</dbReference>
<dbReference type="EMBL" id="CP001804">
    <property type="protein sequence ID" value="ACY15018.1"/>
    <property type="molecule type" value="Genomic_DNA"/>
</dbReference>
<dbReference type="InterPro" id="IPR029052">
    <property type="entry name" value="Metallo-depent_PP-like"/>
</dbReference>
<dbReference type="PANTHER" id="PTHR11575">
    <property type="entry name" value="5'-NUCLEOTIDASE-RELATED"/>
    <property type="match status" value="1"/>
</dbReference>
<protein>
    <recommendedName>
        <fullName evidence="2">Cytochrome c-552/4 domain-containing protein</fullName>
    </recommendedName>
</protein>
<dbReference type="OrthoDB" id="9814800at2"/>
<dbReference type="SUPFAM" id="SSF48695">
    <property type="entry name" value="Multiheme cytochromes"/>
    <property type="match status" value="1"/>
</dbReference>
<feature type="domain" description="Cytochrome c-552/4" evidence="2">
    <location>
        <begin position="407"/>
        <end position="474"/>
    </location>
</feature>
<accession>D0LKH0</accession>
<gene>
    <name evidence="3" type="ordered locus">Hoch_2482</name>
</gene>
<dbReference type="Gene3D" id="3.60.21.10">
    <property type="match status" value="1"/>
</dbReference>
<evidence type="ECO:0000313" key="4">
    <source>
        <dbReference type="Proteomes" id="UP000001880"/>
    </source>
</evidence>
<dbReference type="SUPFAM" id="SSF56300">
    <property type="entry name" value="Metallo-dependent phosphatases"/>
    <property type="match status" value="1"/>
</dbReference>
<organism evidence="3 4">
    <name type="scientific">Haliangium ochraceum (strain DSM 14365 / JCM 11303 / SMP-2)</name>
    <dbReference type="NCBI Taxonomy" id="502025"/>
    <lineage>
        <taxon>Bacteria</taxon>
        <taxon>Pseudomonadati</taxon>
        <taxon>Myxococcota</taxon>
        <taxon>Polyangia</taxon>
        <taxon>Haliangiales</taxon>
        <taxon>Kofleriaceae</taxon>
        <taxon>Haliangium</taxon>
    </lineage>
</organism>
<dbReference type="STRING" id="502025.Hoch_2482"/>
<feature type="coiled-coil region" evidence="1">
    <location>
        <begin position="289"/>
        <end position="337"/>
    </location>
</feature>
<reference evidence="3 4" key="1">
    <citation type="journal article" date="2010" name="Stand. Genomic Sci.">
        <title>Complete genome sequence of Haliangium ochraceum type strain (SMP-2).</title>
        <authorList>
            <consortium name="US DOE Joint Genome Institute (JGI-PGF)"/>
            <person name="Ivanova N."/>
            <person name="Daum C."/>
            <person name="Lang E."/>
            <person name="Abt B."/>
            <person name="Kopitz M."/>
            <person name="Saunders E."/>
            <person name="Lapidus A."/>
            <person name="Lucas S."/>
            <person name="Glavina Del Rio T."/>
            <person name="Nolan M."/>
            <person name="Tice H."/>
            <person name="Copeland A."/>
            <person name="Cheng J.F."/>
            <person name="Chen F."/>
            <person name="Bruce D."/>
            <person name="Goodwin L."/>
            <person name="Pitluck S."/>
            <person name="Mavromatis K."/>
            <person name="Pati A."/>
            <person name="Mikhailova N."/>
            <person name="Chen A."/>
            <person name="Palaniappan K."/>
            <person name="Land M."/>
            <person name="Hauser L."/>
            <person name="Chang Y.J."/>
            <person name="Jeffries C.D."/>
            <person name="Detter J.C."/>
            <person name="Brettin T."/>
            <person name="Rohde M."/>
            <person name="Goker M."/>
            <person name="Bristow J."/>
            <person name="Markowitz V."/>
            <person name="Eisen J.A."/>
            <person name="Hugenholtz P."/>
            <person name="Kyrpides N.C."/>
            <person name="Klenk H.P."/>
        </authorList>
    </citation>
    <scope>NUCLEOTIDE SEQUENCE [LARGE SCALE GENOMIC DNA]</scope>
    <source>
        <strain evidence="4">DSM 14365 / CIP 107738 / JCM 11303 / AJ 13395 / SMP-2</strain>
    </source>
</reference>
<proteinExistence type="predicted"/>
<dbReference type="PANTHER" id="PTHR11575:SF24">
    <property type="entry name" value="5'-NUCLEOTIDASE"/>
    <property type="match status" value="1"/>
</dbReference>
<dbReference type="HOGENOM" id="CLU_032801_0_0_7"/>
<dbReference type="RefSeq" id="WP_012827626.1">
    <property type="nucleotide sequence ID" value="NC_013440.1"/>
</dbReference>
<dbReference type="GO" id="GO:0009166">
    <property type="term" value="P:nucleotide catabolic process"/>
    <property type="evidence" value="ECO:0007669"/>
    <property type="project" value="InterPro"/>
</dbReference>
<dbReference type="KEGG" id="hoh:Hoch_2482"/>
<name>D0LKH0_HALO1</name>
<dbReference type="eggNOG" id="COG0737">
    <property type="taxonomic scope" value="Bacteria"/>
</dbReference>
<keyword evidence="4" id="KW-1185">Reference proteome</keyword>
<dbReference type="PROSITE" id="PS51257">
    <property type="entry name" value="PROKAR_LIPOPROTEIN"/>
    <property type="match status" value="1"/>
</dbReference>
<dbReference type="AlphaFoldDB" id="D0LKH0"/>
<dbReference type="Pfam" id="PF13435">
    <property type="entry name" value="Cytochrome_C554"/>
    <property type="match status" value="1"/>
</dbReference>
<dbReference type="Gene3D" id="1.10.1130.10">
    <property type="entry name" value="Flavocytochrome C3, Chain A"/>
    <property type="match status" value="1"/>
</dbReference>
<dbReference type="GO" id="GO:0016787">
    <property type="term" value="F:hydrolase activity"/>
    <property type="evidence" value="ECO:0007669"/>
    <property type="project" value="InterPro"/>
</dbReference>